<evidence type="ECO:0000256" key="3">
    <source>
        <dbReference type="ARBA" id="ARBA00001967"/>
    </source>
</evidence>
<comment type="similarity">
    <text evidence="4">Belongs to the damage-control phosphatase family. Sugar phosphate phosphatase III subfamily.</text>
</comment>
<dbReference type="InterPro" id="IPR036075">
    <property type="entry name" value="ARMT-1-like_metal-bd_sf"/>
</dbReference>
<dbReference type="GO" id="GO:0006974">
    <property type="term" value="P:DNA damage response"/>
    <property type="evidence" value="ECO:0007669"/>
    <property type="project" value="TreeGrafter"/>
</dbReference>
<comment type="cofactor">
    <cofactor evidence="3">
        <name>Ni(2+)</name>
        <dbReference type="ChEBI" id="CHEBI:49786"/>
    </cofactor>
</comment>
<dbReference type="InterPro" id="IPR002791">
    <property type="entry name" value="ARMT1-like_metal-bd"/>
</dbReference>
<comment type="catalytic activity">
    <reaction evidence="1">
        <text>beta-D-fructose 1-phosphate + H2O = D-fructose + phosphate</text>
        <dbReference type="Rhea" id="RHEA:35603"/>
        <dbReference type="ChEBI" id="CHEBI:15377"/>
        <dbReference type="ChEBI" id="CHEBI:37721"/>
        <dbReference type="ChEBI" id="CHEBI:43474"/>
        <dbReference type="ChEBI" id="CHEBI:138881"/>
    </reaction>
</comment>
<dbReference type="Pfam" id="PF02469">
    <property type="entry name" value="Fasciclin"/>
    <property type="match status" value="2"/>
</dbReference>
<accession>A0A5N5QJ47</accession>
<dbReference type="InterPro" id="IPR036378">
    <property type="entry name" value="FAS1_dom_sf"/>
</dbReference>
<gene>
    <name evidence="11" type="ORF">CTheo_4804</name>
</gene>
<organism evidence="11 12">
    <name type="scientific">Ceratobasidium theobromae</name>
    <dbReference type="NCBI Taxonomy" id="1582974"/>
    <lineage>
        <taxon>Eukaryota</taxon>
        <taxon>Fungi</taxon>
        <taxon>Dikarya</taxon>
        <taxon>Basidiomycota</taxon>
        <taxon>Agaricomycotina</taxon>
        <taxon>Agaricomycetes</taxon>
        <taxon>Cantharellales</taxon>
        <taxon>Ceratobasidiaceae</taxon>
        <taxon>Ceratobasidium</taxon>
    </lineage>
</organism>
<evidence type="ECO:0000256" key="7">
    <source>
        <dbReference type="ARBA" id="ARBA00023211"/>
    </source>
</evidence>
<keyword evidence="6" id="KW-0378">Hydrolase</keyword>
<evidence type="ECO:0000259" key="10">
    <source>
        <dbReference type="PROSITE" id="PS50213"/>
    </source>
</evidence>
<keyword evidence="11" id="KW-0489">Methyltransferase</keyword>
<evidence type="ECO:0000256" key="9">
    <source>
        <dbReference type="SAM" id="Phobius"/>
    </source>
</evidence>
<dbReference type="Gene3D" id="2.30.180.10">
    <property type="entry name" value="FAS1 domain"/>
    <property type="match status" value="2"/>
</dbReference>
<keyword evidence="5" id="KW-0479">Metal-binding</keyword>
<evidence type="ECO:0000256" key="5">
    <source>
        <dbReference type="ARBA" id="ARBA00022723"/>
    </source>
</evidence>
<dbReference type="Proteomes" id="UP000383932">
    <property type="component" value="Unassembled WGS sequence"/>
</dbReference>
<proteinExistence type="inferred from homology"/>
<name>A0A5N5QJ47_9AGAM</name>
<dbReference type="GO" id="GO:0032259">
    <property type="term" value="P:methylation"/>
    <property type="evidence" value="ECO:0007669"/>
    <property type="project" value="UniProtKB-KW"/>
</dbReference>
<evidence type="ECO:0000313" key="11">
    <source>
        <dbReference type="EMBL" id="KAB5591772.1"/>
    </source>
</evidence>
<sequence>MADLEERREELQPGINGWEDKLAILFAEMVQMCLWGNATDLSMLPSMDPADVALLQAVGEDKTHLILRNDAGVLWEHVRGLKDARIDFVLDNAGFELFTDLVFADFLITFTPYADKAVFHPKPIPWFVSDVTPSDWAAMFRALKDPNFFTTLDKSMTNPEALKKMASRWEEYAEKAVFALSPEDMYAFWVAPGGFWEIAPGRDGEAVGKALDGSGLVIFKGDLNYRKLTGDVKWPNDTPWEKAIGPLAGRFPLVSLRTSKADVIVGLGPGVAERLDADPKETGWRASGKLRNPPHPLLRIHLLKLRKLTAIHVMRAFSLLVAFASPSLAQQSTYLLGLLDALRSHNLTSLGSAAVAVVKTSEGAALLAQLSQGEKTLFAPNNEAFSRLSNPQNTPTNKAFMKFHQDPNSDPSLLATVLSYHVVDGYYNPSDIVVGSIKHGILRTLLTNSSYVNLEGSKSQALVVERFSATDGEFYVLNPIGTKVSRSFKYQDLMVYEVNEVLIPPGSMTEASDGQNHTFVIDSLKTVGVLASIEAAKGATIFIPKYGYFGEDSVNPAIATQPKNITRLSEFVANHVVMGRTLYGADLVSNPQNVVSSGGQPYSFITNSSGSFVTSGSFTSEIIGTDFTMANGVIHLIGNPLLNSASNPMAASSAASRASVVATVSTTASATKASASSANAPASNASIQAANSLLSISVISILVLGMGGLIQVGGMLAF</sequence>
<feature type="transmembrane region" description="Helical" evidence="9">
    <location>
        <begin position="693"/>
        <end position="717"/>
    </location>
</feature>
<dbReference type="Pfam" id="PF01937">
    <property type="entry name" value="ARMT1-like_dom"/>
    <property type="match status" value="1"/>
</dbReference>
<protein>
    <submittedName>
        <fullName evidence="11">Protein-glutamate O-methyltransferase C1393,13</fullName>
    </submittedName>
</protein>
<keyword evidence="9" id="KW-0812">Transmembrane</keyword>
<evidence type="ECO:0000313" key="12">
    <source>
        <dbReference type="Proteomes" id="UP000383932"/>
    </source>
</evidence>
<dbReference type="SUPFAM" id="SSF82153">
    <property type="entry name" value="FAS1 domain"/>
    <property type="match status" value="2"/>
</dbReference>
<dbReference type="OrthoDB" id="541375at2759"/>
<dbReference type="PROSITE" id="PS50213">
    <property type="entry name" value="FAS1"/>
    <property type="match status" value="2"/>
</dbReference>
<dbReference type="PANTHER" id="PTHR12260">
    <property type="entry name" value="DAMAGE-CONTROL PHOSPHATASE ARMT1"/>
    <property type="match status" value="1"/>
</dbReference>
<dbReference type="GO" id="GO:0008168">
    <property type="term" value="F:methyltransferase activity"/>
    <property type="evidence" value="ECO:0007669"/>
    <property type="project" value="UniProtKB-KW"/>
</dbReference>
<keyword evidence="9" id="KW-1133">Transmembrane helix</keyword>
<dbReference type="InterPro" id="IPR000782">
    <property type="entry name" value="FAS1_domain"/>
</dbReference>
<keyword evidence="9" id="KW-0472">Membrane</keyword>
<dbReference type="EMBL" id="SSOP01000090">
    <property type="protein sequence ID" value="KAB5591772.1"/>
    <property type="molecule type" value="Genomic_DNA"/>
</dbReference>
<dbReference type="GO" id="GO:0046872">
    <property type="term" value="F:metal ion binding"/>
    <property type="evidence" value="ECO:0007669"/>
    <property type="project" value="UniProtKB-KW"/>
</dbReference>
<evidence type="ECO:0000256" key="1">
    <source>
        <dbReference type="ARBA" id="ARBA00001326"/>
    </source>
</evidence>
<keyword evidence="7" id="KW-0464">Manganese</keyword>
<comment type="caution">
    <text evidence="11">The sequence shown here is derived from an EMBL/GenBank/DDBJ whole genome shotgun (WGS) entry which is preliminary data.</text>
</comment>
<dbReference type="SUPFAM" id="SSF111321">
    <property type="entry name" value="AF1104-like"/>
    <property type="match status" value="1"/>
</dbReference>
<evidence type="ECO:0000256" key="6">
    <source>
        <dbReference type="ARBA" id="ARBA00022801"/>
    </source>
</evidence>
<dbReference type="PANTHER" id="PTHR12260:SF6">
    <property type="entry name" value="DAMAGE-CONTROL PHOSPHATASE ARMT1"/>
    <property type="match status" value="1"/>
</dbReference>
<keyword evidence="12" id="KW-1185">Reference proteome</keyword>
<dbReference type="Gene3D" id="3.40.50.10880">
    <property type="entry name" value="Uncharacterised protein PF01937, DUF89, domain 3"/>
    <property type="match status" value="1"/>
</dbReference>
<keyword evidence="11" id="KW-0808">Transferase</keyword>
<dbReference type="GO" id="GO:0016791">
    <property type="term" value="F:phosphatase activity"/>
    <property type="evidence" value="ECO:0007669"/>
    <property type="project" value="TreeGrafter"/>
</dbReference>
<dbReference type="SMART" id="SM00554">
    <property type="entry name" value="FAS1"/>
    <property type="match status" value="2"/>
</dbReference>
<dbReference type="InterPro" id="IPR039763">
    <property type="entry name" value="ARMT1"/>
</dbReference>
<dbReference type="GO" id="GO:0005634">
    <property type="term" value="C:nucleus"/>
    <property type="evidence" value="ECO:0007669"/>
    <property type="project" value="TreeGrafter"/>
</dbReference>
<evidence type="ECO:0000256" key="2">
    <source>
        <dbReference type="ARBA" id="ARBA00001936"/>
    </source>
</evidence>
<reference evidence="11 12" key="1">
    <citation type="journal article" date="2019" name="Fungal Biol. Biotechnol.">
        <title>Draft genome sequence of fastidious pathogen Ceratobasidium theobromae, which causes vascular-streak dieback in Theobroma cacao.</title>
        <authorList>
            <person name="Ali S.S."/>
            <person name="Asman A."/>
            <person name="Shao J."/>
            <person name="Firmansyah A.P."/>
            <person name="Susilo A.W."/>
            <person name="Rosmana A."/>
            <person name="McMahon P."/>
            <person name="Junaid M."/>
            <person name="Guest D."/>
            <person name="Kheng T.Y."/>
            <person name="Meinhardt L.W."/>
            <person name="Bailey B.A."/>
        </authorList>
    </citation>
    <scope>NUCLEOTIDE SEQUENCE [LARGE SCALE GENOMIC DNA]</scope>
    <source>
        <strain evidence="11 12">CT2</strain>
    </source>
</reference>
<evidence type="ECO:0000256" key="8">
    <source>
        <dbReference type="ARBA" id="ARBA00048809"/>
    </source>
</evidence>
<feature type="domain" description="FAS1" evidence="10">
    <location>
        <begin position="504"/>
        <end position="641"/>
    </location>
</feature>
<comment type="cofactor">
    <cofactor evidence="2">
        <name>Mn(2+)</name>
        <dbReference type="ChEBI" id="CHEBI:29035"/>
    </cofactor>
</comment>
<feature type="domain" description="FAS1" evidence="10">
    <location>
        <begin position="335"/>
        <end position="481"/>
    </location>
</feature>
<comment type="catalytic activity">
    <reaction evidence="8">
        <text>beta-D-fructose 6-phosphate = dihydroxyacetone + D-glyceraldehyde 3-phosphate</text>
        <dbReference type="Rhea" id="RHEA:28002"/>
        <dbReference type="ChEBI" id="CHEBI:16016"/>
        <dbReference type="ChEBI" id="CHEBI:57634"/>
        <dbReference type="ChEBI" id="CHEBI:59776"/>
    </reaction>
</comment>
<dbReference type="AlphaFoldDB" id="A0A5N5QJ47"/>
<evidence type="ECO:0000256" key="4">
    <source>
        <dbReference type="ARBA" id="ARBA00009519"/>
    </source>
</evidence>